<organism evidence="1 2">
    <name type="scientific">Flaviaesturariibacter amylovorans</name>
    <dbReference type="NCBI Taxonomy" id="1084520"/>
    <lineage>
        <taxon>Bacteria</taxon>
        <taxon>Pseudomonadati</taxon>
        <taxon>Bacteroidota</taxon>
        <taxon>Chitinophagia</taxon>
        <taxon>Chitinophagales</taxon>
        <taxon>Chitinophagaceae</taxon>
        <taxon>Flaviaestuariibacter</taxon>
    </lineage>
</organism>
<name>A0ABP8GA04_9BACT</name>
<sequence length="247" mass="25493">MKRYCSLLLLLLFVANLYSCKKKSNDDEEPYNCATCARTPQALAAHDNSALGLYKGVIIGSSGVITFNLANGGNTMTALMTIDGVTVNLSANITYTAGSALVGAFTGTMNGQPVTINFSVGASGGTPTVTSSNIPGHANAVFEIYKETSNSLIEAFEGTYDKPASGGGRETGTFNVLIARALNGLRGVVRKTGATTFSRFTGTVTNNNIALNTGNTNTVTGTISGDAISGISTDSNGQGTFTGRRTL</sequence>
<dbReference type="Proteomes" id="UP001501725">
    <property type="component" value="Unassembled WGS sequence"/>
</dbReference>
<comment type="caution">
    <text evidence="1">The sequence shown here is derived from an EMBL/GenBank/DDBJ whole genome shotgun (WGS) entry which is preliminary data.</text>
</comment>
<gene>
    <name evidence="1" type="ORF">GCM10023184_05000</name>
</gene>
<evidence type="ECO:0000313" key="1">
    <source>
        <dbReference type="EMBL" id="GAA4320023.1"/>
    </source>
</evidence>
<evidence type="ECO:0000313" key="2">
    <source>
        <dbReference type="Proteomes" id="UP001501725"/>
    </source>
</evidence>
<dbReference type="RefSeq" id="WP_345253102.1">
    <property type="nucleotide sequence ID" value="NZ_BAABGY010000002.1"/>
</dbReference>
<protein>
    <recommendedName>
        <fullName evidence="3">CHRD domain-containing protein</fullName>
    </recommendedName>
</protein>
<keyword evidence="2" id="KW-1185">Reference proteome</keyword>
<proteinExistence type="predicted"/>
<reference evidence="2" key="1">
    <citation type="journal article" date="2019" name="Int. J. Syst. Evol. Microbiol.">
        <title>The Global Catalogue of Microorganisms (GCM) 10K type strain sequencing project: providing services to taxonomists for standard genome sequencing and annotation.</title>
        <authorList>
            <consortium name="The Broad Institute Genomics Platform"/>
            <consortium name="The Broad Institute Genome Sequencing Center for Infectious Disease"/>
            <person name="Wu L."/>
            <person name="Ma J."/>
        </authorList>
    </citation>
    <scope>NUCLEOTIDE SEQUENCE [LARGE SCALE GENOMIC DNA]</scope>
    <source>
        <strain evidence="2">JCM 17919</strain>
    </source>
</reference>
<evidence type="ECO:0008006" key="3">
    <source>
        <dbReference type="Google" id="ProtNLM"/>
    </source>
</evidence>
<accession>A0ABP8GA04</accession>
<dbReference type="EMBL" id="BAABGY010000002">
    <property type="protein sequence ID" value="GAA4320023.1"/>
    <property type="molecule type" value="Genomic_DNA"/>
</dbReference>